<dbReference type="PANTHER" id="PTHR24421:SF10">
    <property type="entry name" value="NITRATE_NITRITE SENSOR PROTEIN NARQ"/>
    <property type="match status" value="1"/>
</dbReference>
<sequence>MFRSLTRVQIVVDIVIAVALSLLFLAEGVSNGATAVVLLVGFGVILAVRRFAPGPALAASWVLAVVQLIAGLGTQPSNVAILFALYSSAAYGSARLRRIGLASVVVGGIVAAIYLVGFRGEPYVPVSDGRSVGETVQQLAIILIASWGVLGLSWALGRIALANRMSVEEKHSRALAEIEQERSRHEVAVELERSRIARDMHDIVAHSLAVVIAQADGARYARTSDPDAVDRALATIASTSRDALRDVRDVLAQLRHDTDDVSDNDSRDLETLVERMRAAGLDVRFEATTDAADLGESGRLTLYRITREALTNALRHGDKRRPVSVRLDTDGSSTQLTVRNRVQSGGPAVSGGHGLVGMRERAVLSGGTFTAGPDDEEWILVARIPTAHTS</sequence>
<dbReference type="RefSeq" id="WP_188545963.1">
    <property type="nucleotide sequence ID" value="NZ_BMCU01000003.1"/>
</dbReference>
<keyword evidence="9" id="KW-1133">Transmembrane helix</keyword>
<dbReference type="Gene3D" id="3.30.565.10">
    <property type="entry name" value="Histidine kinase-like ATPase, C-terminal domain"/>
    <property type="match status" value="1"/>
</dbReference>
<comment type="catalytic activity">
    <reaction evidence="1">
        <text>ATP + protein L-histidine = ADP + protein N-phospho-L-histidine.</text>
        <dbReference type="EC" id="2.7.13.3"/>
    </reaction>
</comment>
<feature type="transmembrane region" description="Helical" evidence="9">
    <location>
        <begin position="58"/>
        <end position="87"/>
    </location>
</feature>
<protein>
    <recommendedName>
        <fullName evidence="2">histidine kinase</fullName>
        <ecNumber evidence="2">2.7.13.3</ecNumber>
    </recommendedName>
</protein>
<evidence type="ECO:0000256" key="5">
    <source>
        <dbReference type="ARBA" id="ARBA00022741"/>
    </source>
</evidence>
<evidence type="ECO:0000256" key="2">
    <source>
        <dbReference type="ARBA" id="ARBA00012438"/>
    </source>
</evidence>
<evidence type="ECO:0000259" key="10">
    <source>
        <dbReference type="Pfam" id="PF07730"/>
    </source>
</evidence>
<accession>A0A917G0G6</accession>
<proteinExistence type="predicted"/>
<dbReference type="Pfam" id="PF07730">
    <property type="entry name" value="HisKA_3"/>
    <property type="match status" value="1"/>
</dbReference>
<dbReference type="AlphaFoldDB" id="A0A917G0G6"/>
<keyword evidence="7" id="KW-0067">ATP-binding</keyword>
<dbReference type="Pfam" id="PF23539">
    <property type="entry name" value="DUF7134"/>
    <property type="match status" value="1"/>
</dbReference>
<dbReference type="InterPro" id="IPR011712">
    <property type="entry name" value="Sig_transdc_His_kin_sub3_dim/P"/>
</dbReference>
<evidence type="ECO:0000313" key="13">
    <source>
        <dbReference type="Proteomes" id="UP000654257"/>
    </source>
</evidence>
<keyword evidence="9" id="KW-0472">Membrane</keyword>
<dbReference type="SUPFAM" id="SSF55874">
    <property type="entry name" value="ATPase domain of HSP90 chaperone/DNA topoisomerase II/histidine kinase"/>
    <property type="match status" value="1"/>
</dbReference>
<keyword evidence="4" id="KW-0808">Transferase</keyword>
<keyword evidence="9" id="KW-0812">Transmembrane</keyword>
<dbReference type="PANTHER" id="PTHR24421">
    <property type="entry name" value="NITRATE/NITRITE SENSOR PROTEIN NARX-RELATED"/>
    <property type="match status" value="1"/>
</dbReference>
<keyword evidence="8" id="KW-0902">Two-component regulatory system</keyword>
<feature type="transmembrane region" description="Helical" evidence="9">
    <location>
        <begin position="138"/>
        <end position="161"/>
    </location>
</feature>
<dbReference type="EC" id="2.7.13.3" evidence="2"/>
<dbReference type="EMBL" id="BMCU01000003">
    <property type="protein sequence ID" value="GGG16793.1"/>
    <property type="molecule type" value="Genomic_DNA"/>
</dbReference>
<dbReference type="CDD" id="cd16917">
    <property type="entry name" value="HATPase_UhpB-NarQ-NarX-like"/>
    <property type="match status" value="1"/>
</dbReference>
<feature type="domain" description="DUF7134" evidence="11">
    <location>
        <begin position="5"/>
        <end position="159"/>
    </location>
</feature>
<evidence type="ECO:0000256" key="9">
    <source>
        <dbReference type="SAM" id="Phobius"/>
    </source>
</evidence>
<keyword evidence="5" id="KW-0547">Nucleotide-binding</keyword>
<dbReference type="GO" id="GO:0016020">
    <property type="term" value="C:membrane"/>
    <property type="evidence" value="ECO:0007669"/>
    <property type="project" value="InterPro"/>
</dbReference>
<organism evidence="12 13">
    <name type="scientific">Rhodococcoides trifolii</name>
    <dbReference type="NCBI Taxonomy" id="908250"/>
    <lineage>
        <taxon>Bacteria</taxon>
        <taxon>Bacillati</taxon>
        <taxon>Actinomycetota</taxon>
        <taxon>Actinomycetes</taxon>
        <taxon>Mycobacteriales</taxon>
        <taxon>Nocardiaceae</taxon>
        <taxon>Rhodococcoides</taxon>
    </lineage>
</organism>
<feature type="domain" description="Signal transduction histidine kinase subgroup 3 dimerisation and phosphoacceptor" evidence="10">
    <location>
        <begin position="192"/>
        <end position="258"/>
    </location>
</feature>
<comment type="caution">
    <text evidence="12">The sequence shown here is derived from an EMBL/GenBank/DDBJ whole genome shotgun (WGS) entry which is preliminary data.</text>
</comment>
<evidence type="ECO:0000256" key="6">
    <source>
        <dbReference type="ARBA" id="ARBA00022777"/>
    </source>
</evidence>
<keyword evidence="13" id="KW-1185">Reference proteome</keyword>
<feature type="transmembrane region" description="Helical" evidence="9">
    <location>
        <begin position="99"/>
        <end position="118"/>
    </location>
</feature>
<dbReference type="GO" id="GO:0046983">
    <property type="term" value="F:protein dimerization activity"/>
    <property type="evidence" value="ECO:0007669"/>
    <property type="project" value="InterPro"/>
</dbReference>
<evidence type="ECO:0000259" key="11">
    <source>
        <dbReference type="Pfam" id="PF23539"/>
    </source>
</evidence>
<evidence type="ECO:0000256" key="3">
    <source>
        <dbReference type="ARBA" id="ARBA00022553"/>
    </source>
</evidence>
<evidence type="ECO:0000256" key="1">
    <source>
        <dbReference type="ARBA" id="ARBA00000085"/>
    </source>
</evidence>
<gene>
    <name evidence="12" type="ORF">GCM10007304_33660</name>
</gene>
<evidence type="ECO:0000256" key="4">
    <source>
        <dbReference type="ARBA" id="ARBA00022679"/>
    </source>
</evidence>
<name>A0A917G0G6_9NOCA</name>
<dbReference type="GO" id="GO:0005524">
    <property type="term" value="F:ATP binding"/>
    <property type="evidence" value="ECO:0007669"/>
    <property type="project" value="UniProtKB-KW"/>
</dbReference>
<dbReference type="InterPro" id="IPR050482">
    <property type="entry name" value="Sensor_HK_TwoCompSys"/>
</dbReference>
<evidence type="ECO:0000256" key="7">
    <source>
        <dbReference type="ARBA" id="ARBA00022840"/>
    </source>
</evidence>
<feature type="transmembrane region" description="Helical" evidence="9">
    <location>
        <begin position="6"/>
        <end position="26"/>
    </location>
</feature>
<keyword evidence="6 12" id="KW-0418">Kinase</keyword>
<feature type="transmembrane region" description="Helical" evidence="9">
    <location>
        <begin position="33"/>
        <end position="52"/>
    </location>
</feature>
<dbReference type="InterPro" id="IPR036890">
    <property type="entry name" value="HATPase_C_sf"/>
</dbReference>
<reference evidence="12" key="1">
    <citation type="journal article" date="2014" name="Int. J. Syst. Evol. Microbiol.">
        <title>Complete genome sequence of Corynebacterium casei LMG S-19264T (=DSM 44701T), isolated from a smear-ripened cheese.</title>
        <authorList>
            <consortium name="US DOE Joint Genome Institute (JGI-PGF)"/>
            <person name="Walter F."/>
            <person name="Albersmeier A."/>
            <person name="Kalinowski J."/>
            <person name="Ruckert C."/>
        </authorList>
    </citation>
    <scope>NUCLEOTIDE SEQUENCE</scope>
    <source>
        <strain evidence="12">CCM 7905</strain>
    </source>
</reference>
<reference evidence="12" key="2">
    <citation type="submission" date="2020-09" db="EMBL/GenBank/DDBJ databases">
        <authorList>
            <person name="Sun Q."/>
            <person name="Sedlacek I."/>
        </authorList>
    </citation>
    <scope>NUCLEOTIDE SEQUENCE</scope>
    <source>
        <strain evidence="12">CCM 7905</strain>
    </source>
</reference>
<evidence type="ECO:0000313" key="12">
    <source>
        <dbReference type="EMBL" id="GGG16793.1"/>
    </source>
</evidence>
<dbReference type="Gene3D" id="1.20.5.1930">
    <property type="match status" value="1"/>
</dbReference>
<keyword evidence="3" id="KW-0597">Phosphoprotein</keyword>
<evidence type="ECO:0000256" key="8">
    <source>
        <dbReference type="ARBA" id="ARBA00023012"/>
    </source>
</evidence>
<dbReference type="Proteomes" id="UP000654257">
    <property type="component" value="Unassembled WGS sequence"/>
</dbReference>
<dbReference type="InterPro" id="IPR055558">
    <property type="entry name" value="DUF7134"/>
</dbReference>
<dbReference type="GO" id="GO:0000155">
    <property type="term" value="F:phosphorelay sensor kinase activity"/>
    <property type="evidence" value="ECO:0007669"/>
    <property type="project" value="InterPro"/>
</dbReference>